<dbReference type="Proteomes" id="UP000438120">
    <property type="component" value="Unassembled WGS sequence"/>
</dbReference>
<sequence>MKKMLIVAKSLGGGGSETAMIEFINHLSSKKYDLSLLLLDKDDEYKYRLNKKVKLNYIKFDNSFYHSLASMYSLPGKVIKKAHINKNIGIYDLLAKHTQAPSEKYDLAIDFYGYGAFTTAYLALKVNASHKAVWLHDEQMPWVVNSQRYFDEIDKICCVSQAIKTSFDKQYPKYASKSLVIYNVIDKKRVVDKANEGYPDELNPKDFNIVTVGRLTEQKGYDVAISSAAVLKNKGIKFHWYGVGDGRDRERLEKQIIRDDVSDVFTLLGRRDNPYVYVKAADLYIQPSRHEGYSVAVTEARILKKIIIASNIPSNVEQIEEEKNGLICELNAESLADTIEKVYSDSALREKLQVNIEKDEIDFDSEINKIDTL</sequence>
<dbReference type="AlphaFoldDB" id="A0A6A8MF68"/>
<keyword evidence="3" id="KW-1185">Reference proteome</keyword>
<dbReference type="InterPro" id="IPR001296">
    <property type="entry name" value="Glyco_trans_1"/>
</dbReference>
<accession>A0A6A8MF68</accession>
<dbReference type="Pfam" id="PF00534">
    <property type="entry name" value="Glycos_transf_1"/>
    <property type="match status" value="1"/>
</dbReference>
<evidence type="ECO:0000259" key="1">
    <source>
        <dbReference type="Pfam" id="PF00534"/>
    </source>
</evidence>
<feature type="domain" description="Glycosyl transferase family 1" evidence="1">
    <location>
        <begin position="202"/>
        <end position="358"/>
    </location>
</feature>
<dbReference type="Gene3D" id="3.40.50.2000">
    <property type="entry name" value="Glycogen Phosphorylase B"/>
    <property type="match status" value="2"/>
</dbReference>
<reference evidence="2 3" key="1">
    <citation type="submission" date="2019-08" db="EMBL/GenBank/DDBJ databases">
        <title>In-depth cultivation of the pig gut microbiome towards novel bacterial diversity and tailored functional studies.</title>
        <authorList>
            <person name="Wylensek D."/>
            <person name="Hitch T.C.A."/>
            <person name="Clavel T."/>
        </authorList>
    </citation>
    <scope>NUCLEOTIDE SEQUENCE [LARGE SCALE GENOMIC DNA]</scope>
    <source>
        <strain evidence="2 3">Bifido-178-WT-2B</strain>
    </source>
</reference>
<proteinExistence type="predicted"/>
<organism evidence="2 3">
    <name type="scientific">Lactobacillus porci</name>
    <dbReference type="NCBI Taxonomy" id="2012477"/>
    <lineage>
        <taxon>Bacteria</taxon>
        <taxon>Bacillati</taxon>
        <taxon>Bacillota</taxon>
        <taxon>Bacilli</taxon>
        <taxon>Lactobacillales</taxon>
        <taxon>Lactobacillaceae</taxon>
        <taxon>Lactobacillus</taxon>
    </lineage>
</organism>
<comment type="caution">
    <text evidence="2">The sequence shown here is derived from an EMBL/GenBank/DDBJ whole genome shotgun (WGS) entry which is preliminary data.</text>
</comment>
<dbReference type="SUPFAM" id="SSF53756">
    <property type="entry name" value="UDP-Glycosyltransferase/glycogen phosphorylase"/>
    <property type="match status" value="1"/>
</dbReference>
<protein>
    <submittedName>
        <fullName evidence="2">Glycosyltransferase</fullName>
    </submittedName>
</protein>
<name>A0A6A8MF68_9LACO</name>
<evidence type="ECO:0000313" key="3">
    <source>
        <dbReference type="Proteomes" id="UP000438120"/>
    </source>
</evidence>
<dbReference type="CDD" id="cd03811">
    <property type="entry name" value="GT4_GT28_WabH-like"/>
    <property type="match status" value="1"/>
</dbReference>
<dbReference type="EMBL" id="VUMX01000019">
    <property type="protein sequence ID" value="MST87428.1"/>
    <property type="molecule type" value="Genomic_DNA"/>
</dbReference>
<dbReference type="RefSeq" id="WP_154549037.1">
    <property type="nucleotide sequence ID" value="NZ_VUMX01000019.1"/>
</dbReference>
<evidence type="ECO:0000313" key="2">
    <source>
        <dbReference type="EMBL" id="MST87428.1"/>
    </source>
</evidence>
<dbReference type="OrthoDB" id="9804196at2"/>
<dbReference type="PANTHER" id="PTHR12526">
    <property type="entry name" value="GLYCOSYLTRANSFERASE"/>
    <property type="match status" value="1"/>
</dbReference>
<dbReference type="PANTHER" id="PTHR12526:SF630">
    <property type="entry name" value="GLYCOSYLTRANSFERASE"/>
    <property type="match status" value="1"/>
</dbReference>
<gene>
    <name evidence="2" type="ORF">FYJ62_07220</name>
</gene>
<dbReference type="GO" id="GO:0016757">
    <property type="term" value="F:glycosyltransferase activity"/>
    <property type="evidence" value="ECO:0007669"/>
    <property type="project" value="InterPro"/>
</dbReference>
<keyword evidence="2" id="KW-0808">Transferase</keyword>